<gene>
    <name evidence="3" type="ORF">SPTER_06180</name>
</gene>
<proteinExistence type="predicted"/>
<sequence length="67" mass="7511">MPVITIETGKLEKEQKVLLVERFTKTASEILKIPEQSFIVQLKENESDNIGVGGKLLTQVIAERNSK</sequence>
<dbReference type="NCBIfam" id="NF041920">
    <property type="entry name" value="DmpI"/>
    <property type="match status" value="1"/>
</dbReference>
<protein>
    <submittedName>
        <fullName evidence="3">Taut: 4-oxalocrotonate tautomerase family enzyme</fullName>
    </submittedName>
</protein>
<dbReference type="Gene3D" id="3.30.429.10">
    <property type="entry name" value="Macrophage Migration Inhibitory Factor"/>
    <property type="match status" value="1"/>
</dbReference>
<evidence type="ECO:0000313" key="3">
    <source>
        <dbReference type="EMBL" id="QDR79344.1"/>
    </source>
</evidence>
<dbReference type="RefSeq" id="WP_144349003.1">
    <property type="nucleotide sequence ID" value="NZ_CP036259.1"/>
</dbReference>
<dbReference type="SUPFAM" id="SSF55331">
    <property type="entry name" value="Tautomerase/MIF"/>
    <property type="match status" value="1"/>
</dbReference>
<dbReference type="Pfam" id="PF01361">
    <property type="entry name" value="Tautomerase"/>
    <property type="match status" value="1"/>
</dbReference>
<name>A0A517DPQ7_9FIRM</name>
<keyword evidence="4" id="KW-1185">Reference proteome</keyword>
<evidence type="ECO:0000256" key="1">
    <source>
        <dbReference type="ARBA" id="ARBA00023235"/>
    </source>
</evidence>
<evidence type="ECO:0000313" key="4">
    <source>
        <dbReference type="Proteomes" id="UP000320776"/>
    </source>
</evidence>
<dbReference type="GO" id="GO:0016853">
    <property type="term" value="F:isomerase activity"/>
    <property type="evidence" value="ECO:0007669"/>
    <property type="project" value="UniProtKB-KW"/>
</dbReference>
<organism evidence="3 4">
    <name type="scientific">Sporomusa termitida</name>
    <dbReference type="NCBI Taxonomy" id="2377"/>
    <lineage>
        <taxon>Bacteria</taxon>
        <taxon>Bacillati</taxon>
        <taxon>Bacillota</taxon>
        <taxon>Negativicutes</taxon>
        <taxon>Selenomonadales</taxon>
        <taxon>Sporomusaceae</taxon>
        <taxon>Sporomusa</taxon>
    </lineage>
</organism>
<evidence type="ECO:0000259" key="2">
    <source>
        <dbReference type="Pfam" id="PF01361"/>
    </source>
</evidence>
<dbReference type="KEGG" id="sted:SPTER_06180"/>
<dbReference type="InterPro" id="IPR014347">
    <property type="entry name" value="Tautomerase/MIF_sf"/>
</dbReference>
<dbReference type="Proteomes" id="UP000320776">
    <property type="component" value="Chromosome"/>
</dbReference>
<reference evidence="3 4" key="1">
    <citation type="submission" date="2019-02" db="EMBL/GenBank/DDBJ databases">
        <title>Closed genome of Sporomusa termitida DSM 4440.</title>
        <authorList>
            <person name="Poehlein A."/>
            <person name="Daniel R."/>
        </authorList>
    </citation>
    <scope>NUCLEOTIDE SEQUENCE [LARGE SCALE GENOMIC DNA]</scope>
    <source>
        <strain evidence="3 4">DSM 4440</strain>
    </source>
</reference>
<dbReference type="InterPro" id="IPR004370">
    <property type="entry name" value="4-OT-like_dom"/>
</dbReference>
<keyword evidence="1" id="KW-0413">Isomerase</keyword>
<feature type="domain" description="4-oxalocrotonate tautomerase-like" evidence="2">
    <location>
        <begin position="2"/>
        <end position="58"/>
    </location>
</feature>
<dbReference type="AlphaFoldDB" id="A0A517DPQ7"/>
<accession>A0A517DPQ7</accession>
<dbReference type="EMBL" id="CP036259">
    <property type="protein sequence ID" value="QDR79344.1"/>
    <property type="molecule type" value="Genomic_DNA"/>
</dbReference>
<dbReference type="OrthoDB" id="9804803at2"/>